<organism evidence="4 5">
    <name type="scientific">Zobellella iuensis</name>
    <dbReference type="NCBI Taxonomy" id="2803811"/>
    <lineage>
        <taxon>Bacteria</taxon>
        <taxon>Pseudomonadati</taxon>
        <taxon>Pseudomonadota</taxon>
        <taxon>Gammaproteobacteria</taxon>
        <taxon>Aeromonadales</taxon>
        <taxon>Aeromonadaceae</taxon>
        <taxon>Zobellella</taxon>
    </lineage>
</organism>
<dbReference type="SUPFAM" id="SSF55729">
    <property type="entry name" value="Acyl-CoA N-acyltransferases (Nat)"/>
    <property type="match status" value="1"/>
</dbReference>
<dbReference type="CDD" id="cd04301">
    <property type="entry name" value="NAT_SF"/>
    <property type="match status" value="1"/>
</dbReference>
<evidence type="ECO:0000259" key="3">
    <source>
        <dbReference type="PROSITE" id="PS51186"/>
    </source>
</evidence>
<dbReference type="InterPro" id="IPR000182">
    <property type="entry name" value="GNAT_dom"/>
</dbReference>
<dbReference type="InterPro" id="IPR050832">
    <property type="entry name" value="Bact_Acetyltransf"/>
</dbReference>
<dbReference type="PANTHER" id="PTHR43877:SF1">
    <property type="entry name" value="ACETYLTRANSFERASE"/>
    <property type="match status" value="1"/>
</dbReference>
<dbReference type="PROSITE" id="PS51186">
    <property type="entry name" value="GNAT"/>
    <property type="match status" value="1"/>
</dbReference>
<evidence type="ECO:0000313" key="4">
    <source>
        <dbReference type="EMBL" id="MBL1377803.1"/>
    </source>
</evidence>
<dbReference type="RefSeq" id="WP_202085081.1">
    <property type="nucleotide sequence ID" value="NZ_JAERTZ010000023.1"/>
</dbReference>
<keyword evidence="2" id="KW-0012">Acyltransferase</keyword>
<dbReference type="PANTHER" id="PTHR43877">
    <property type="entry name" value="AMINOALKYLPHOSPHONATE N-ACETYLTRANSFERASE-RELATED-RELATED"/>
    <property type="match status" value="1"/>
</dbReference>
<sequence>MWPTLKTATSPAFARRLIRQGMAPYYRRHRLRWNEAGFADSWTRCRNLELLLDDAPIGILRLEFTAEAAYLRDLHLLPEWRNRGLGRTALRLARTLATEAGCPLLRLKVFADNPAVRLYQNAGFALVRAEPPLLCLEAAL</sequence>
<evidence type="ECO:0000256" key="2">
    <source>
        <dbReference type="ARBA" id="ARBA00023315"/>
    </source>
</evidence>
<dbReference type="Gene3D" id="3.40.630.30">
    <property type="match status" value="1"/>
</dbReference>
<keyword evidence="1" id="KW-0808">Transferase</keyword>
<proteinExistence type="predicted"/>
<evidence type="ECO:0000256" key="1">
    <source>
        <dbReference type="ARBA" id="ARBA00022679"/>
    </source>
</evidence>
<reference evidence="5" key="1">
    <citation type="submission" date="2021-01" db="EMBL/GenBank/DDBJ databases">
        <title>Genome public.</title>
        <authorList>
            <person name="Liu C."/>
            <person name="Sun Q."/>
        </authorList>
    </citation>
    <scope>NUCLEOTIDE SEQUENCE [LARGE SCALE GENOMIC DNA]</scope>
    <source>
        <strain evidence="5">CGMCC 1.18722</strain>
    </source>
</reference>
<protein>
    <submittedName>
        <fullName evidence="4">GNAT family N-acetyltransferase</fullName>
    </submittedName>
</protein>
<gene>
    <name evidence="4" type="ORF">JKV55_10725</name>
</gene>
<name>A0ABS1QSF0_9GAMM</name>
<feature type="domain" description="N-acetyltransferase" evidence="3">
    <location>
        <begin position="1"/>
        <end position="140"/>
    </location>
</feature>
<dbReference type="Proteomes" id="UP000638570">
    <property type="component" value="Unassembled WGS sequence"/>
</dbReference>
<dbReference type="Pfam" id="PF00583">
    <property type="entry name" value="Acetyltransf_1"/>
    <property type="match status" value="1"/>
</dbReference>
<comment type="caution">
    <text evidence="4">The sequence shown here is derived from an EMBL/GenBank/DDBJ whole genome shotgun (WGS) entry which is preliminary data.</text>
</comment>
<accession>A0ABS1QSF0</accession>
<keyword evidence="5" id="KW-1185">Reference proteome</keyword>
<dbReference type="InterPro" id="IPR016181">
    <property type="entry name" value="Acyl_CoA_acyltransferase"/>
</dbReference>
<dbReference type="EMBL" id="JAERTZ010000023">
    <property type="protein sequence ID" value="MBL1377803.1"/>
    <property type="molecule type" value="Genomic_DNA"/>
</dbReference>
<evidence type="ECO:0000313" key="5">
    <source>
        <dbReference type="Proteomes" id="UP000638570"/>
    </source>
</evidence>